<protein>
    <submittedName>
        <fullName evidence="1">Uncharacterized protein</fullName>
    </submittedName>
</protein>
<reference evidence="1" key="1">
    <citation type="submission" date="2023-10" db="EMBL/GenBank/DDBJ databases">
        <authorList>
            <person name="Rodriguez Cubillos JULIANA M."/>
            <person name="De Vega J."/>
        </authorList>
    </citation>
    <scope>NUCLEOTIDE SEQUENCE</scope>
</reference>
<gene>
    <name evidence="1" type="ORF">MILVUS5_LOCUS26268</name>
</gene>
<evidence type="ECO:0000313" key="1">
    <source>
        <dbReference type="EMBL" id="CAJ2660280.1"/>
    </source>
</evidence>
<organism evidence="1 2">
    <name type="scientific">Trifolium pratense</name>
    <name type="common">Red clover</name>
    <dbReference type="NCBI Taxonomy" id="57577"/>
    <lineage>
        <taxon>Eukaryota</taxon>
        <taxon>Viridiplantae</taxon>
        <taxon>Streptophyta</taxon>
        <taxon>Embryophyta</taxon>
        <taxon>Tracheophyta</taxon>
        <taxon>Spermatophyta</taxon>
        <taxon>Magnoliopsida</taxon>
        <taxon>eudicotyledons</taxon>
        <taxon>Gunneridae</taxon>
        <taxon>Pentapetalae</taxon>
        <taxon>rosids</taxon>
        <taxon>fabids</taxon>
        <taxon>Fabales</taxon>
        <taxon>Fabaceae</taxon>
        <taxon>Papilionoideae</taxon>
        <taxon>50 kb inversion clade</taxon>
        <taxon>NPAAA clade</taxon>
        <taxon>Hologalegina</taxon>
        <taxon>IRL clade</taxon>
        <taxon>Trifolieae</taxon>
        <taxon>Trifolium</taxon>
    </lineage>
</organism>
<sequence length="747" mass="84820">MTNQNPLPLYDKILVKYTFSRVVDSITLLFLILLLGYRISYSNIYTFPCFVALFCESWFTFTWILTMNLKWNPAYTITHLDRLLLREDELPPLDLFVTTADPVLEPPIITVNTVLSLLALDYPVNKLACYVSDDGCSPLTFYAIVEASKFAKVWVPFCKKYNVQIRAPFRYFSDENLVSNREESPEFYQDWLRMKEEYGKLKNKIENTEQNSLPLIGEFAIFSNAKQRNHSTIIKVIWENKSKENHLDGLPHLIYISREKKPQHPHHYKAGAMNVLTRVSGLMTNAPFILNLDCDMHVNNPKIALHALCVLLDSKGEKEVAFAQCPQQFYDGLKDDPFGNQLTTLFLYIGGGFGGLQGMIYVGTNCFHRRKVIYGLYAADQDIQNGKKGWNESVLEMEMVFGTSKRFVESASQALEGKIFAPKDNLCNYLEAAKKVSSCGYEDNTAWGKKVGWIYGSTSEDILTGLDIHTRGWRSEICSPDPIAFRGCSPQDNIVTLIQQKRWASGLTDILLSKHNPILGFLCGKLQFREALGYVWLLCWGLRSVPEICYAALPAYCILTNSSFLPEKLWIHGALFVTYNISTLSESLRTGLSIRTWWNTQKMMRITTMSGWFFGFLAILLKKLRISEPIFEITKKEQSSTSFDGTNQNSGRFSFNESPIFLPSTTILFVQLIALGTCLFGWAQHVRSGLGYGLGEVLCSAYLVACYWPFLKGLFGTGKHGIPLSTIIKSTMLTFLFVHFCKLTIIV</sequence>
<dbReference type="EMBL" id="CASHSV030000311">
    <property type="protein sequence ID" value="CAJ2660280.1"/>
    <property type="molecule type" value="Genomic_DNA"/>
</dbReference>
<dbReference type="Proteomes" id="UP001177021">
    <property type="component" value="Unassembled WGS sequence"/>
</dbReference>
<name>A0ACB0KVN0_TRIPR</name>
<evidence type="ECO:0000313" key="2">
    <source>
        <dbReference type="Proteomes" id="UP001177021"/>
    </source>
</evidence>
<comment type="caution">
    <text evidence="1">The sequence shown here is derived from an EMBL/GenBank/DDBJ whole genome shotgun (WGS) entry which is preliminary data.</text>
</comment>
<accession>A0ACB0KVN0</accession>
<proteinExistence type="predicted"/>
<keyword evidence="2" id="KW-1185">Reference proteome</keyword>